<evidence type="ECO:0000313" key="2">
    <source>
        <dbReference type="EMBL" id="KAG6960649.1"/>
    </source>
</evidence>
<proteinExistence type="predicted"/>
<dbReference type="Pfam" id="PF00652">
    <property type="entry name" value="Ricin_B_lectin"/>
    <property type="match status" value="1"/>
</dbReference>
<organism evidence="2 3">
    <name type="scientific">Phytophthora aleatoria</name>
    <dbReference type="NCBI Taxonomy" id="2496075"/>
    <lineage>
        <taxon>Eukaryota</taxon>
        <taxon>Sar</taxon>
        <taxon>Stramenopiles</taxon>
        <taxon>Oomycota</taxon>
        <taxon>Peronosporomycetes</taxon>
        <taxon>Peronosporales</taxon>
        <taxon>Peronosporaceae</taxon>
        <taxon>Phytophthora</taxon>
    </lineage>
</organism>
<dbReference type="AlphaFoldDB" id="A0A8J5M3Z6"/>
<protein>
    <recommendedName>
        <fullName evidence="1">Ricin B lectin domain-containing protein</fullName>
    </recommendedName>
</protein>
<evidence type="ECO:0000313" key="3">
    <source>
        <dbReference type="Proteomes" id="UP000709295"/>
    </source>
</evidence>
<comment type="caution">
    <text evidence="2">The sequence shown here is derived from an EMBL/GenBank/DDBJ whole genome shotgun (WGS) entry which is preliminary data.</text>
</comment>
<sequence>MTLENARSTDESALLSGQEVLLRVSGKPNLCADDGGSLKPDESAFTGQPCNLSNPNQLFIYNSKTHQFHSAKKKGLCLDDGGGWVGLAWHFEVLSQATLAAEQQKVLDAVSNGAKFLLRIAGKTGMCAAGPRASIAATSLVLAACDKRNKNQIFTYDPLTKRLRSAEKLSYCLDDGGVRNTDARLASCDSSSLDQSFVYDRATLQFTQPNKAGMCLDDGSGVWFTAPKLMLRKCDAYSANQHFENSFQHSPSDHDGNDWNLGNCDRASEKARLIPEESHNGASIVTEAEPGLVPEEGHSELTTRGEHGLVSEEENNVASGESERFPEETQHGALVDIPDENFVPASKHNYVTTTDEPELIPEESHNGESMAIQAKSGFFPEEGLLKSAGEPEFFLEATMDQKSDVESAANAVPAITAVDTSFERFVDQDWNLLATSDKTIRRVNADQSSSISADIIFQFLQSIKDRADLEHELMMYRCKRTFGCVSAGLQTLATDSVMTDEYDVLVRWMYEHCAAGSTEIALSLLPPLPKRDVNSGGVAPLVDDSPTDVTRHYMTKMDFYYQIKNHFTQTIEKLDGDVAGTHLRSEEKNEQQKKTVDCIEKAVARFGYRENAATETTPQLKTAISWVDSCIKS</sequence>
<dbReference type="InterPro" id="IPR000772">
    <property type="entry name" value="Ricin_B_lectin"/>
</dbReference>
<reference evidence="2" key="1">
    <citation type="submission" date="2021-01" db="EMBL/GenBank/DDBJ databases">
        <title>Phytophthora aleatoria, a newly-described species from Pinus radiata is distinct from Phytophthora cactorum isolates based on comparative genomics.</title>
        <authorList>
            <person name="Mcdougal R."/>
            <person name="Panda P."/>
            <person name="Williams N."/>
            <person name="Studholme D.J."/>
        </authorList>
    </citation>
    <scope>NUCLEOTIDE SEQUENCE</scope>
    <source>
        <strain evidence="2">NZFS 4037</strain>
    </source>
</reference>
<name>A0A8J5M3Z6_9STRA</name>
<feature type="domain" description="Ricin B lectin" evidence="1">
    <location>
        <begin position="115"/>
        <end position="246"/>
    </location>
</feature>
<keyword evidence="3" id="KW-1185">Reference proteome</keyword>
<gene>
    <name evidence="2" type="ORF">JG688_00009497</name>
</gene>
<dbReference type="PROSITE" id="PS50231">
    <property type="entry name" value="RICIN_B_LECTIN"/>
    <property type="match status" value="2"/>
</dbReference>
<dbReference type="SMART" id="SM00458">
    <property type="entry name" value="RICIN"/>
    <property type="match status" value="1"/>
</dbReference>
<dbReference type="EMBL" id="JAENGY010000547">
    <property type="protein sequence ID" value="KAG6960649.1"/>
    <property type="molecule type" value="Genomic_DNA"/>
</dbReference>
<dbReference type="Proteomes" id="UP000709295">
    <property type="component" value="Unassembled WGS sequence"/>
</dbReference>
<accession>A0A8J5M3Z6</accession>
<evidence type="ECO:0000259" key="1">
    <source>
        <dbReference type="SMART" id="SM00458"/>
    </source>
</evidence>